<keyword evidence="2" id="KW-1185">Reference proteome</keyword>
<protein>
    <submittedName>
        <fullName evidence="1">Uncharacterized protein</fullName>
    </submittedName>
</protein>
<proteinExistence type="predicted"/>
<reference evidence="1 2" key="1">
    <citation type="submission" date="2019-07" db="EMBL/GenBank/DDBJ databases">
        <title>Draft genome for Aliikangiella sp. M105.</title>
        <authorList>
            <person name="Wang G."/>
        </authorList>
    </citation>
    <scope>NUCLEOTIDE SEQUENCE [LARGE SCALE GENOMIC DNA]</scope>
    <source>
        <strain evidence="1 2">M105</strain>
    </source>
</reference>
<name>A0A545UJX8_9GAMM</name>
<evidence type="ECO:0000313" key="2">
    <source>
        <dbReference type="Proteomes" id="UP000315439"/>
    </source>
</evidence>
<sequence length="72" mass="8760">MDKNSSSDVNFTVIDGERIYVGPERRAERRRRKQNERIETLLRNFGLDRRLRVDRRRKDTSWLLTSKRVVNQ</sequence>
<evidence type="ECO:0000313" key="1">
    <source>
        <dbReference type="EMBL" id="TQV89759.1"/>
    </source>
</evidence>
<dbReference type="AlphaFoldDB" id="A0A545UJX8"/>
<gene>
    <name evidence="1" type="ORF">FLL46_02440</name>
</gene>
<comment type="caution">
    <text evidence="1">The sequence shown here is derived from an EMBL/GenBank/DDBJ whole genome shotgun (WGS) entry which is preliminary data.</text>
</comment>
<dbReference type="EMBL" id="VIKS01000001">
    <property type="protein sequence ID" value="TQV89759.1"/>
    <property type="molecule type" value="Genomic_DNA"/>
</dbReference>
<dbReference type="Proteomes" id="UP000315439">
    <property type="component" value="Unassembled WGS sequence"/>
</dbReference>
<organism evidence="1 2">
    <name type="scientific">Aliikangiella coralliicola</name>
    <dbReference type="NCBI Taxonomy" id="2592383"/>
    <lineage>
        <taxon>Bacteria</taxon>
        <taxon>Pseudomonadati</taxon>
        <taxon>Pseudomonadota</taxon>
        <taxon>Gammaproteobacteria</taxon>
        <taxon>Oceanospirillales</taxon>
        <taxon>Pleioneaceae</taxon>
        <taxon>Aliikangiella</taxon>
    </lineage>
</organism>
<accession>A0A545UJX8</accession>
<dbReference type="RefSeq" id="WP_142891823.1">
    <property type="nucleotide sequence ID" value="NZ_ML660160.1"/>
</dbReference>